<proteinExistence type="predicted"/>
<evidence type="ECO:0008006" key="4">
    <source>
        <dbReference type="Google" id="ProtNLM"/>
    </source>
</evidence>
<feature type="region of interest" description="Disordered" evidence="1">
    <location>
        <begin position="634"/>
        <end position="702"/>
    </location>
</feature>
<dbReference type="PANTHER" id="PTHR33334">
    <property type="entry name" value="PROTEIN LNK1"/>
    <property type="match status" value="1"/>
</dbReference>
<dbReference type="Proteomes" id="UP000594263">
    <property type="component" value="Unplaced"/>
</dbReference>
<name>A0A7N0UCG2_KALFE</name>
<feature type="region of interest" description="Disordered" evidence="1">
    <location>
        <begin position="85"/>
        <end position="128"/>
    </location>
</feature>
<feature type="compositionally biased region" description="Low complexity" evidence="1">
    <location>
        <begin position="285"/>
        <end position="302"/>
    </location>
</feature>
<dbReference type="PANTHER" id="PTHR33334:SF5">
    <property type="entry name" value="PROTEIN LNK2"/>
    <property type="match status" value="1"/>
</dbReference>
<feature type="compositionally biased region" description="Basic and acidic residues" evidence="1">
    <location>
        <begin position="40"/>
        <end position="63"/>
    </location>
</feature>
<dbReference type="GO" id="GO:0006355">
    <property type="term" value="P:regulation of DNA-templated transcription"/>
    <property type="evidence" value="ECO:0007669"/>
    <property type="project" value="InterPro"/>
</dbReference>
<evidence type="ECO:0000256" key="1">
    <source>
        <dbReference type="SAM" id="MobiDB-lite"/>
    </source>
</evidence>
<evidence type="ECO:0000313" key="3">
    <source>
        <dbReference type="Proteomes" id="UP000594263"/>
    </source>
</evidence>
<reference evidence="2" key="1">
    <citation type="submission" date="2021-01" db="UniProtKB">
        <authorList>
            <consortium name="EnsemblPlants"/>
        </authorList>
    </citation>
    <scope>IDENTIFICATION</scope>
</reference>
<organism evidence="2 3">
    <name type="scientific">Kalanchoe fedtschenkoi</name>
    <name type="common">Lavender scallops</name>
    <name type="synonym">South American air plant</name>
    <dbReference type="NCBI Taxonomy" id="63787"/>
    <lineage>
        <taxon>Eukaryota</taxon>
        <taxon>Viridiplantae</taxon>
        <taxon>Streptophyta</taxon>
        <taxon>Embryophyta</taxon>
        <taxon>Tracheophyta</taxon>
        <taxon>Spermatophyta</taxon>
        <taxon>Magnoliopsida</taxon>
        <taxon>eudicotyledons</taxon>
        <taxon>Gunneridae</taxon>
        <taxon>Pentapetalae</taxon>
        <taxon>Saxifragales</taxon>
        <taxon>Crassulaceae</taxon>
        <taxon>Kalanchoe</taxon>
    </lineage>
</organism>
<feature type="compositionally biased region" description="Polar residues" evidence="1">
    <location>
        <begin position="683"/>
        <end position="696"/>
    </location>
</feature>
<protein>
    <recommendedName>
        <fullName evidence="4">Protein LNK2</fullName>
    </recommendedName>
</protein>
<keyword evidence="3" id="KW-1185">Reference proteome</keyword>
<dbReference type="GO" id="GO:0007623">
    <property type="term" value="P:circadian rhythm"/>
    <property type="evidence" value="ECO:0007669"/>
    <property type="project" value="InterPro"/>
</dbReference>
<evidence type="ECO:0000313" key="2">
    <source>
        <dbReference type="EnsemblPlants" id="Kaladp0060s0264.1.v1.1"/>
    </source>
</evidence>
<sequence length="702" mass="77324">MLDWDDEELASILWGEIPETEDHIVPYPEGSEGSQSAAPHKKELNKESSSHELEIKRAPDKTGFHGWQNETNLAFNSNIAKSVSHLGTEPWSDPSSSTDVKTDHDSVGTDLAGSAGTTLDLPESGAGAAQFDQVSETSQNQLEEQENSDFVAYSWADIESFDDLDKIFSKDEPVFGNAGLGSVDELWSSSKDGGYSVENSFPPPIESLTSLPGSYEKVLMNNIVGIGYTHHNNQPISDFGNKTDSMSYDCPDVDIPSDEAAYTGGKARFKLKETIRDWTERAPILSSPNSSSSTLNKLSNKVNKQKKAKNRKGLDQKIKGKALLNSYSSQYLPGNQFQQFGKQEATSMMQSYPFSEPIQLRHGAAQLGSNHLYVPSTCENIHNQRPSTPMLSQLHCGLHQGFPGHEVSHSSSLMKTSHAPLKPLFMTPQEKIDKLRRRQQMQAMLAIKKQQQELSHQASGLNIDSTLSKKHSDDTQIEITDRTENDNEETPILPPSFDPSCSPKVFANKITKAVNDFPVEDSALSQLEDIISKLDGRVRLCIRDSLFRLATSAAQRHYPSDPASVINNAELAKDDISNPNRIVVMVDPERETNPIDRIVAHLLFHRPFDLIAKHSEIPKLSICNQPLPESKTDSLVGIGTECSKDSTGPKQSSPHKESESSFPGTEPQLGTELLDSSHMDVSKNASKNETQHSGTVNPKPPE</sequence>
<feature type="region of interest" description="Disordered" evidence="1">
    <location>
        <begin position="282"/>
        <end position="315"/>
    </location>
</feature>
<dbReference type="Gramene" id="Kaladp0060s0264.1.v1.1">
    <property type="protein sequence ID" value="Kaladp0060s0264.1.v1.1"/>
    <property type="gene ID" value="Kaladp0060s0264.v1.1"/>
</dbReference>
<dbReference type="OMA" id="NQFPKEG"/>
<feature type="region of interest" description="Disordered" evidence="1">
    <location>
        <begin position="15"/>
        <end position="68"/>
    </location>
</feature>
<accession>A0A7N0UCG2</accession>
<dbReference type="AlphaFoldDB" id="A0A7N0UCG2"/>
<dbReference type="InterPro" id="IPR039928">
    <property type="entry name" value="LNK"/>
</dbReference>
<dbReference type="EnsemblPlants" id="Kaladp0060s0264.1.v1.1">
    <property type="protein sequence ID" value="Kaladp0060s0264.1.v1.1"/>
    <property type="gene ID" value="Kaladp0060s0264.v1.1"/>
</dbReference>